<protein>
    <recommendedName>
        <fullName evidence="1">Beta-lactamase-related domain-containing protein</fullName>
    </recommendedName>
</protein>
<dbReference type="SUPFAM" id="SSF56601">
    <property type="entry name" value="beta-lactamase/transpeptidase-like"/>
    <property type="match status" value="1"/>
</dbReference>
<accession>A0ABN1RST1</accession>
<dbReference type="InterPro" id="IPR012338">
    <property type="entry name" value="Beta-lactam/transpept-like"/>
</dbReference>
<dbReference type="InterPro" id="IPR050491">
    <property type="entry name" value="AmpC-like"/>
</dbReference>
<evidence type="ECO:0000313" key="2">
    <source>
        <dbReference type="EMBL" id="GAA0963013.1"/>
    </source>
</evidence>
<sequence length="441" mass="47419">MADVLRAEIEKDLEEFKVPGVSWAVIDDGEIVDQGSAGVIEAGGDDPVTGDTLFQACSISKPVAVFALLRLVDQGLLDLDEDVNQRLTSWQIPSTGEWRPIVTLRQLASHSAGLTVPGFPGYRQGAELPTPVQILDGVRPSNTFGVHVDLVPGTQFRYSGGGTVVLQQLIEDVTGTPFRQLLRELVLEPLGMSSSDYAQPLPEELHHRAATAHDELGRPVPGRWHSYPELAAAGLWTTSNDLAAFAHGVRDAYLGAPGALISQERARDMLTPQITIADPWDAMEALGLGAFLGDGGRRFGHGGSNKGFKCYLVAYRDTGQGAAVMTNGDNGSYLVDRAIARIAESYGWEDYPLEVSDRSEVSDEELQSVAGTYRLGDGLSLEVTAADGGLEAVFGRQPALRFAARGDGRYAARWVASELRLTDGRLIFVQEGAEIECSRVG</sequence>
<dbReference type="EMBL" id="BAAAHK010000025">
    <property type="protein sequence ID" value="GAA0963013.1"/>
    <property type="molecule type" value="Genomic_DNA"/>
</dbReference>
<organism evidence="2 3">
    <name type="scientific">Kribbella koreensis</name>
    <dbReference type="NCBI Taxonomy" id="57909"/>
    <lineage>
        <taxon>Bacteria</taxon>
        <taxon>Bacillati</taxon>
        <taxon>Actinomycetota</taxon>
        <taxon>Actinomycetes</taxon>
        <taxon>Propionibacteriales</taxon>
        <taxon>Kribbellaceae</taxon>
        <taxon>Kribbella</taxon>
    </lineage>
</organism>
<dbReference type="InterPro" id="IPR001466">
    <property type="entry name" value="Beta-lactam-related"/>
</dbReference>
<keyword evidence="3" id="KW-1185">Reference proteome</keyword>
<proteinExistence type="predicted"/>
<name>A0ABN1RST1_9ACTN</name>
<dbReference type="PANTHER" id="PTHR46825">
    <property type="entry name" value="D-ALANYL-D-ALANINE-CARBOXYPEPTIDASE/ENDOPEPTIDASE AMPH"/>
    <property type="match status" value="1"/>
</dbReference>
<dbReference type="Pfam" id="PF00144">
    <property type="entry name" value="Beta-lactamase"/>
    <property type="match status" value="1"/>
</dbReference>
<gene>
    <name evidence="2" type="ORF">GCM10009554_81810</name>
</gene>
<reference evidence="2 3" key="1">
    <citation type="journal article" date="2019" name="Int. J. Syst. Evol. Microbiol.">
        <title>The Global Catalogue of Microorganisms (GCM) 10K type strain sequencing project: providing services to taxonomists for standard genome sequencing and annotation.</title>
        <authorList>
            <consortium name="The Broad Institute Genomics Platform"/>
            <consortium name="The Broad Institute Genome Sequencing Center for Infectious Disease"/>
            <person name="Wu L."/>
            <person name="Ma J."/>
        </authorList>
    </citation>
    <scope>NUCLEOTIDE SEQUENCE [LARGE SCALE GENOMIC DNA]</scope>
    <source>
        <strain evidence="2 3">JCM 10977</strain>
    </source>
</reference>
<dbReference type="Proteomes" id="UP001500542">
    <property type="component" value="Unassembled WGS sequence"/>
</dbReference>
<evidence type="ECO:0000259" key="1">
    <source>
        <dbReference type="Pfam" id="PF00144"/>
    </source>
</evidence>
<dbReference type="Gene3D" id="3.40.710.10">
    <property type="entry name" value="DD-peptidase/beta-lactamase superfamily"/>
    <property type="match status" value="1"/>
</dbReference>
<evidence type="ECO:0000313" key="3">
    <source>
        <dbReference type="Proteomes" id="UP001500542"/>
    </source>
</evidence>
<feature type="domain" description="Beta-lactamase-related" evidence="1">
    <location>
        <begin position="6"/>
        <end position="336"/>
    </location>
</feature>
<comment type="caution">
    <text evidence="2">The sequence shown here is derived from an EMBL/GenBank/DDBJ whole genome shotgun (WGS) entry which is preliminary data.</text>
</comment>
<dbReference type="PANTHER" id="PTHR46825:SF12">
    <property type="entry name" value="PENICILLIN-BINDING PROTEIN 4"/>
    <property type="match status" value="1"/>
</dbReference>